<evidence type="ECO:0000256" key="1">
    <source>
        <dbReference type="ARBA" id="ARBA00022884"/>
    </source>
</evidence>
<reference evidence="3" key="1">
    <citation type="submission" date="2017-02" db="EMBL/GenBank/DDBJ databases">
        <title>Novel co-symbiosis in the unique lucinid bivalve Phacoides pectinatus.</title>
        <authorList>
            <person name="Lim S.J."/>
            <person name="Davis B.G."/>
            <person name="Gill D.E."/>
            <person name="Engel A.S."/>
            <person name="Anderson L.C."/>
            <person name="Campbell B.J."/>
        </authorList>
    </citation>
    <scope>NUCLEOTIDE SEQUENCE [LARGE SCALE GENOMIC DNA]</scope>
    <source>
        <strain evidence="3">LUC13016_P6</strain>
    </source>
</reference>
<comment type="caution">
    <text evidence="3">The sequence shown here is derived from an EMBL/GenBank/DDBJ whole genome shotgun (WGS) entry which is preliminary data.</text>
</comment>
<keyword evidence="4" id="KW-1185">Reference proteome</keyword>
<dbReference type="GO" id="GO:0005829">
    <property type="term" value="C:cytosol"/>
    <property type="evidence" value="ECO:0007669"/>
    <property type="project" value="TreeGrafter"/>
</dbReference>
<dbReference type="PANTHER" id="PTHR22648:SF0">
    <property type="entry name" value="TRANSCRIPTION TERMINATION_ANTITERMINATION PROTEIN NUSA"/>
    <property type="match status" value="1"/>
</dbReference>
<dbReference type="AlphaFoldDB" id="A0A657PNX9"/>
<dbReference type="GO" id="GO:0006353">
    <property type="term" value="P:DNA-templated transcription termination"/>
    <property type="evidence" value="ECO:0007669"/>
    <property type="project" value="InterPro"/>
</dbReference>
<name>A0A657PNX9_9GAMM</name>
<evidence type="ECO:0000313" key="4">
    <source>
        <dbReference type="Proteomes" id="UP000243361"/>
    </source>
</evidence>
<keyword evidence="1" id="KW-0694">RNA-binding</keyword>
<protein>
    <submittedName>
        <fullName evidence="3">Transcription termination/antitermination protein NusA</fullName>
    </submittedName>
</protein>
<dbReference type="SUPFAM" id="SSF69705">
    <property type="entry name" value="Transcription factor NusA, N-terminal domain"/>
    <property type="match status" value="1"/>
</dbReference>
<dbReference type="GO" id="GO:0003700">
    <property type="term" value="F:DNA-binding transcription factor activity"/>
    <property type="evidence" value="ECO:0007669"/>
    <property type="project" value="InterPro"/>
</dbReference>
<gene>
    <name evidence="3" type="primary">nusA</name>
    <name evidence="3" type="ORF">B0D84_03395</name>
</gene>
<dbReference type="InterPro" id="IPR036555">
    <property type="entry name" value="NusA_N_sf"/>
</dbReference>
<evidence type="ECO:0000259" key="2">
    <source>
        <dbReference type="Pfam" id="PF08529"/>
    </source>
</evidence>
<dbReference type="Gene3D" id="3.30.1480.10">
    <property type="entry name" value="NusA, N-terminal domain"/>
    <property type="match status" value="1"/>
</dbReference>
<accession>A0A657PNX9</accession>
<dbReference type="GO" id="GO:0003723">
    <property type="term" value="F:RNA binding"/>
    <property type="evidence" value="ECO:0007669"/>
    <property type="project" value="UniProtKB-KW"/>
</dbReference>
<dbReference type="Proteomes" id="UP000243361">
    <property type="component" value="Unassembled WGS sequence"/>
</dbReference>
<dbReference type="Pfam" id="PF08529">
    <property type="entry name" value="NusA_N"/>
    <property type="match status" value="1"/>
</dbReference>
<feature type="domain" description="Transcription factor NusA N-terminal" evidence="2">
    <location>
        <begin position="4"/>
        <end position="128"/>
    </location>
</feature>
<dbReference type="GO" id="GO:0031564">
    <property type="term" value="P:transcription antitermination"/>
    <property type="evidence" value="ECO:0007669"/>
    <property type="project" value="InterPro"/>
</dbReference>
<feature type="non-terminal residue" evidence="3">
    <location>
        <position position="144"/>
    </location>
</feature>
<dbReference type="EMBL" id="MUIE01000224">
    <property type="protein sequence ID" value="OQX34481.1"/>
    <property type="molecule type" value="Genomic_DNA"/>
</dbReference>
<sequence>MNKEILLVVDVVSNEKDVEKDIIFEAIEAALASATRKKHGGEIDVRVAIDRSTGDYLSYRRWRVLAEPDEELGLDPGCEILLEEARQRDPDIQVDEYIEEAMESIEFGRIAAQTAKQVIVQKVREAERAKVVEAYQDRRGELIT</sequence>
<dbReference type="PANTHER" id="PTHR22648">
    <property type="entry name" value="TRANSCRIPTION TERMINATION FACTOR NUSA"/>
    <property type="match status" value="1"/>
</dbReference>
<evidence type="ECO:0000313" key="3">
    <source>
        <dbReference type="EMBL" id="OQX34481.1"/>
    </source>
</evidence>
<dbReference type="InterPro" id="IPR013735">
    <property type="entry name" value="TF_NusA_N"/>
</dbReference>
<dbReference type="InterPro" id="IPR030842">
    <property type="entry name" value="TF_NusA_bacterial"/>
</dbReference>
<proteinExistence type="predicted"/>
<organism evidence="3 4">
    <name type="scientific">Candidatus Sedimenticola endophacoides</name>
    <dbReference type="NCBI Taxonomy" id="2548426"/>
    <lineage>
        <taxon>Bacteria</taxon>
        <taxon>Pseudomonadati</taxon>
        <taxon>Pseudomonadota</taxon>
        <taxon>Gammaproteobacteria</taxon>
        <taxon>Chromatiales</taxon>
        <taxon>Sedimenticolaceae</taxon>
        <taxon>Sedimenticola</taxon>
    </lineage>
</organism>